<keyword evidence="4" id="KW-0472">Membrane</keyword>
<evidence type="ECO:0000313" key="6">
    <source>
        <dbReference type="EMBL" id="QHT13962.1"/>
    </source>
</evidence>
<feature type="domain" description="Glycosyltransferase 61 catalytic" evidence="5">
    <location>
        <begin position="43"/>
        <end position="240"/>
    </location>
</feature>
<proteinExistence type="predicted"/>
<evidence type="ECO:0000259" key="5">
    <source>
        <dbReference type="Pfam" id="PF04577"/>
    </source>
</evidence>
<evidence type="ECO:0000256" key="4">
    <source>
        <dbReference type="SAM" id="Phobius"/>
    </source>
</evidence>
<accession>A0A6C0DC23</accession>
<dbReference type="EMBL" id="MN739577">
    <property type="protein sequence ID" value="QHT13962.1"/>
    <property type="molecule type" value="Genomic_DNA"/>
</dbReference>
<keyword evidence="1" id="KW-0328">Glycosyltransferase</keyword>
<dbReference type="Pfam" id="PF04577">
    <property type="entry name" value="Glyco_transf_61"/>
    <property type="match status" value="1"/>
</dbReference>
<evidence type="ECO:0000256" key="2">
    <source>
        <dbReference type="ARBA" id="ARBA00022679"/>
    </source>
</evidence>
<keyword evidence="4" id="KW-0812">Transmembrane</keyword>
<dbReference type="GO" id="GO:0016757">
    <property type="term" value="F:glycosyltransferase activity"/>
    <property type="evidence" value="ECO:0007669"/>
    <property type="project" value="UniProtKB-KW"/>
</dbReference>
<dbReference type="InterPro" id="IPR049625">
    <property type="entry name" value="Glyco_transf_61_cat"/>
</dbReference>
<feature type="transmembrane region" description="Helical" evidence="4">
    <location>
        <begin position="12"/>
        <end position="29"/>
    </location>
</feature>
<keyword evidence="2" id="KW-0808">Transferase</keyword>
<evidence type="ECO:0000256" key="1">
    <source>
        <dbReference type="ARBA" id="ARBA00022676"/>
    </source>
</evidence>
<organism evidence="6">
    <name type="scientific">viral metagenome</name>
    <dbReference type="NCBI Taxonomy" id="1070528"/>
    <lineage>
        <taxon>unclassified sequences</taxon>
        <taxon>metagenomes</taxon>
        <taxon>organismal metagenomes</taxon>
    </lineage>
</organism>
<name>A0A6C0DC23_9ZZZZ</name>
<keyword evidence="4" id="KW-1133">Transmembrane helix</keyword>
<dbReference type="AlphaFoldDB" id="A0A6C0DC23"/>
<protein>
    <recommendedName>
        <fullName evidence="5">Glycosyltransferase 61 catalytic domain-containing protein</fullName>
    </recommendedName>
</protein>
<sequence>MNIILKRKISLCYFINLIIIIYSNIYIMIKIINKRNGGCLFHYAHFLCDCLFPEIINNIYNFKTIVREKNIDQTLGNFNKIYEEVMLNKSIELIKPQFDILYIKTIKYNPKEYYCNKKYFDIFRQFIFKRYKINPLVYNEKYLPIILIKRHNRINLIDDNYLKDLNKNVTTGKERREIDKIDSLEEYLKNKYNGKIKSVYLELMSFEEQINIFNNAKIIICAHGAAMSNMFFCKEKTTIIEVTCNMNWDFFNIMSTQLNLKHVKCYDNNLNSVIECIEENMINELNNNHDNQ</sequence>
<reference evidence="6" key="1">
    <citation type="journal article" date="2020" name="Nature">
        <title>Giant virus diversity and host interactions through global metagenomics.</title>
        <authorList>
            <person name="Schulz F."/>
            <person name="Roux S."/>
            <person name="Paez-Espino D."/>
            <person name="Jungbluth S."/>
            <person name="Walsh D.A."/>
            <person name="Denef V.J."/>
            <person name="McMahon K.D."/>
            <person name="Konstantinidis K.T."/>
            <person name="Eloe-Fadrosh E.A."/>
            <person name="Kyrpides N.C."/>
            <person name="Woyke T."/>
        </authorList>
    </citation>
    <scope>NUCLEOTIDE SEQUENCE</scope>
    <source>
        <strain evidence="6">GVMAG-M-3300023174-134</strain>
    </source>
</reference>
<dbReference type="PANTHER" id="PTHR20961">
    <property type="entry name" value="GLYCOSYLTRANSFERASE"/>
    <property type="match status" value="1"/>
</dbReference>
<evidence type="ECO:0000256" key="3">
    <source>
        <dbReference type="ARBA" id="ARBA00023180"/>
    </source>
</evidence>
<dbReference type="InterPro" id="IPR007657">
    <property type="entry name" value="Glycosyltransferase_61"/>
</dbReference>
<keyword evidence="3" id="KW-0325">Glycoprotein</keyword>